<feature type="compositionally biased region" description="Basic and acidic residues" evidence="1">
    <location>
        <begin position="110"/>
        <end position="120"/>
    </location>
</feature>
<dbReference type="Proteomes" id="UP000383932">
    <property type="component" value="Unassembled WGS sequence"/>
</dbReference>
<keyword evidence="3" id="KW-1185">Reference proteome</keyword>
<feature type="compositionally biased region" description="Polar residues" evidence="1">
    <location>
        <begin position="58"/>
        <end position="74"/>
    </location>
</feature>
<feature type="compositionally biased region" description="Basic and acidic residues" evidence="1">
    <location>
        <begin position="139"/>
        <end position="149"/>
    </location>
</feature>
<feature type="compositionally biased region" description="Polar residues" evidence="1">
    <location>
        <begin position="1"/>
        <end position="13"/>
    </location>
</feature>
<protein>
    <submittedName>
        <fullName evidence="2">Uncharacterized protein</fullName>
    </submittedName>
</protein>
<feature type="compositionally biased region" description="Gly residues" evidence="1">
    <location>
        <begin position="98"/>
        <end position="109"/>
    </location>
</feature>
<name>A0A5N5Q7J1_9AGAM</name>
<organism evidence="2 3">
    <name type="scientific">Ceratobasidium theobromae</name>
    <dbReference type="NCBI Taxonomy" id="1582974"/>
    <lineage>
        <taxon>Eukaryota</taxon>
        <taxon>Fungi</taxon>
        <taxon>Dikarya</taxon>
        <taxon>Basidiomycota</taxon>
        <taxon>Agaricomycotina</taxon>
        <taxon>Agaricomycetes</taxon>
        <taxon>Cantharellales</taxon>
        <taxon>Ceratobasidiaceae</taxon>
        <taxon>Ceratobasidium</taxon>
    </lineage>
</organism>
<evidence type="ECO:0000313" key="2">
    <source>
        <dbReference type="EMBL" id="KAB5587386.1"/>
    </source>
</evidence>
<feature type="compositionally biased region" description="Low complexity" evidence="1">
    <location>
        <begin position="16"/>
        <end position="35"/>
    </location>
</feature>
<comment type="caution">
    <text evidence="2">The sequence shown here is derived from an EMBL/GenBank/DDBJ whole genome shotgun (WGS) entry which is preliminary data.</text>
</comment>
<dbReference type="EMBL" id="SSOP01001150">
    <property type="protein sequence ID" value="KAB5587386.1"/>
    <property type="molecule type" value="Genomic_DNA"/>
</dbReference>
<evidence type="ECO:0000256" key="1">
    <source>
        <dbReference type="SAM" id="MobiDB-lite"/>
    </source>
</evidence>
<gene>
    <name evidence="2" type="ORF">CTheo_9178</name>
</gene>
<sequence>MRRRTQTASSTTVRPGALRAASTGGARRARPGTSAVPPTWSAPPADMRAQDQPRSRQAARTTTSKGPVTPGSQPAASVGDEEGADDAGEEPEQDAGQGTAGCEGAGGPGDDQREGDDRESVPLPGACGEDGGEGAEGEGPGRQDDEGGGERLPACGGGVEGRLHGAGAAVETRPGAST</sequence>
<feature type="region of interest" description="Disordered" evidence="1">
    <location>
        <begin position="1"/>
        <end position="178"/>
    </location>
</feature>
<proteinExistence type="predicted"/>
<reference evidence="2 3" key="1">
    <citation type="journal article" date="2019" name="Fungal Biol. Biotechnol.">
        <title>Draft genome sequence of fastidious pathogen Ceratobasidium theobromae, which causes vascular-streak dieback in Theobroma cacao.</title>
        <authorList>
            <person name="Ali S.S."/>
            <person name="Asman A."/>
            <person name="Shao J."/>
            <person name="Firmansyah A.P."/>
            <person name="Susilo A.W."/>
            <person name="Rosmana A."/>
            <person name="McMahon P."/>
            <person name="Junaid M."/>
            <person name="Guest D."/>
            <person name="Kheng T.Y."/>
            <person name="Meinhardt L.W."/>
            <person name="Bailey B.A."/>
        </authorList>
    </citation>
    <scope>NUCLEOTIDE SEQUENCE [LARGE SCALE GENOMIC DNA]</scope>
    <source>
        <strain evidence="2 3">CT2</strain>
    </source>
</reference>
<dbReference type="AlphaFoldDB" id="A0A5N5Q7J1"/>
<feature type="compositionally biased region" description="Acidic residues" evidence="1">
    <location>
        <begin position="79"/>
        <end position="93"/>
    </location>
</feature>
<accession>A0A5N5Q7J1</accession>
<evidence type="ECO:0000313" key="3">
    <source>
        <dbReference type="Proteomes" id="UP000383932"/>
    </source>
</evidence>